<comment type="catalytic activity">
    <reaction evidence="1 5">
        <text>uridine(55) in tRNA = pseudouridine(55) in tRNA</text>
        <dbReference type="Rhea" id="RHEA:42532"/>
        <dbReference type="Rhea" id="RHEA-COMP:10101"/>
        <dbReference type="Rhea" id="RHEA-COMP:10102"/>
        <dbReference type="ChEBI" id="CHEBI:65314"/>
        <dbReference type="ChEBI" id="CHEBI:65315"/>
        <dbReference type="EC" id="5.4.99.25"/>
    </reaction>
</comment>
<evidence type="ECO:0000256" key="1">
    <source>
        <dbReference type="ARBA" id="ARBA00000385"/>
    </source>
</evidence>
<dbReference type="EC" id="5.4.99.25" evidence="5"/>
<dbReference type="GO" id="GO:0160148">
    <property type="term" value="F:tRNA pseudouridine(55) synthase activity"/>
    <property type="evidence" value="ECO:0007669"/>
    <property type="project" value="UniProtKB-EC"/>
</dbReference>
<evidence type="ECO:0000259" key="8">
    <source>
        <dbReference type="Pfam" id="PF16198"/>
    </source>
</evidence>
<dbReference type="Pfam" id="PF09157">
    <property type="entry name" value="TruB-C_2"/>
    <property type="match status" value="1"/>
</dbReference>
<dbReference type="GO" id="GO:0031119">
    <property type="term" value="P:tRNA pseudouridine synthesis"/>
    <property type="evidence" value="ECO:0007669"/>
    <property type="project" value="UniProtKB-UniRule"/>
</dbReference>
<comment type="similarity">
    <text evidence="2 5">Belongs to the pseudouridine synthase TruB family. Type 1 subfamily.</text>
</comment>
<evidence type="ECO:0000313" key="10">
    <source>
        <dbReference type="Proteomes" id="UP000249354"/>
    </source>
</evidence>
<evidence type="ECO:0000256" key="3">
    <source>
        <dbReference type="ARBA" id="ARBA00022694"/>
    </source>
</evidence>
<dbReference type="HAMAP" id="MF_01080">
    <property type="entry name" value="TruB_bact"/>
    <property type="match status" value="1"/>
</dbReference>
<dbReference type="Pfam" id="PF16198">
    <property type="entry name" value="TruB_C_2"/>
    <property type="match status" value="1"/>
</dbReference>
<evidence type="ECO:0000259" key="6">
    <source>
        <dbReference type="Pfam" id="PF01509"/>
    </source>
</evidence>
<comment type="function">
    <text evidence="5">Responsible for synthesis of pseudouridine from uracil-55 in the psi GC loop of transfer RNAs.</text>
</comment>
<reference evidence="9 10" key="2">
    <citation type="submission" date="2018-06" db="EMBL/GenBank/DDBJ databases">
        <title>Metagenomic assembly of (sub)arctic Cyanobacteria and their associated microbiome from non-axenic cultures.</title>
        <authorList>
            <person name="Baurain D."/>
        </authorList>
    </citation>
    <scope>NUCLEOTIDE SEQUENCE [LARGE SCALE GENOMIC DNA]</scope>
    <source>
        <strain evidence="9">ULC129bin1</strain>
    </source>
</reference>
<keyword evidence="3 5" id="KW-0819">tRNA processing</keyword>
<dbReference type="InterPro" id="IPR015240">
    <property type="entry name" value="tRNA_sdUridine_synth_fam1_C"/>
</dbReference>
<dbReference type="EMBL" id="QBMC01000026">
    <property type="protein sequence ID" value="PZO20755.1"/>
    <property type="molecule type" value="Genomic_DNA"/>
</dbReference>
<feature type="active site" description="Nucleophile" evidence="5">
    <location>
        <position position="38"/>
    </location>
</feature>
<comment type="caution">
    <text evidence="9">The sequence shown here is derived from an EMBL/GenBank/DDBJ whole genome shotgun (WGS) entry which is preliminary data.</text>
</comment>
<dbReference type="AlphaFoldDB" id="A0A2W4WEB9"/>
<evidence type="ECO:0000259" key="7">
    <source>
        <dbReference type="Pfam" id="PF09157"/>
    </source>
</evidence>
<feature type="domain" description="Pseudouridine synthase II N-terminal" evidence="6">
    <location>
        <begin position="23"/>
        <end position="173"/>
    </location>
</feature>
<proteinExistence type="inferred from homology"/>
<dbReference type="GO" id="GO:0003723">
    <property type="term" value="F:RNA binding"/>
    <property type="evidence" value="ECO:0007669"/>
    <property type="project" value="InterPro"/>
</dbReference>
<dbReference type="SUPFAM" id="SSF55120">
    <property type="entry name" value="Pseudouridine synthase"/>
    <property type="match status" value="1"/>
</dbReference>
<organism evidence="9 10">
    <name type="scientific">Leptolyngbya foveolarum</name>
    <dbReference type="NCBI Taxonomy" id="47253"/>
    <lineage>
        <taxon>Bacteria</taxon>
        <taxon>Bacillati</taxon>
        <taxon>Cyanobacteriota</taxon>
        <taxon>Cyanophyceae</taxon>
        <taxon>Leptolyngbyales</taxon>
        <taxon>Leptolyngbyaceae</taxon>
        <taxon>Leptolyngbya group</taxon>
        <taxon>Leptolyngbya</taxon>
    </lineage>
</organism>
<dbReference type="NCBIfam" id="TIGR00431">
    <property type="entry name" value="TruB"/>
    <property type="match status" value="1"/>
</dbReference>
<evidence type="ECO:0000256" key="2">
    <source>
        <dbReference type="ARBA" id="ARBA00005642"/>
    </source>
</evidence>
<dbReference type="Pfam" id="PF01509">
    <property type="entry name" value="TruB_N"/>
    <property type="match status" value="1"/>
</dbReference>
<gene>
    <name evidence="5" type="primary">truB</name>
    <name evidence="9" type="ORF">DCF25_06050</name>
</gene>
<evidence type="ECO:0000256" key="4">
    <source>
        <dbReference type="ARBA" id="ARBA00023235"/>
    </source>
</evidence>
<dbReference type="InterPro" id="IPR002501">
    <property type="entry name" value="PsdUridine_synth_N"/>
</dbReference>
<accession>A0A2W4WEB9</accession>
<reference evidence="10" key="1">
    <citation type="submission" date="2018-04" db="EMBL/GenBank/DDBJ databases">
        <authorList>
            <person name="Cornet L."/>
        </authorList>
    </citation>
    <scope>NUCLEOTIDE SEQUENCE [LARGE SCALE GENOMIC DNA]</scope>
</reference>
<evidence type="ECO:0000313" key="9">
    <source>
        <dbReference type="EMBL" id="PZO20755.1"/>
    </source>
</evidence>
<dbReference type="PANTHER" id="PTHR13767">
    <property type="entry name" value="TRNA-PSEUDOURIDINE SYNTHASE"/>
    <property type="match status" value="1"/>
</dbReference>
<evidence type="ECO:0000256" key="5">
    <source>
        <dbReference type="HAMAP-Rule" id="MF_01080"/>
    </source>
</evidence>
<dbReference type="Gene3D" id="3.30.2350.10">
    <property type="entry name" value="Pseudouridine synthase"/>
    <property type="match status" value="1"/>
</dbReference>
<name>A0A2W4WEB9_9CYAN</name>
<dbReference type="InterPro" id="IPR020103">
    <property type="entry name" value="PsdUridine_synth_cat_dom_sf"/>
</dbReference>
<protein>
    <recommendedName>
        <fullName evidence="5">tRNA pseudouridine synthase B</fullName>
        <ecNumber evidence="5">5.4.99.25</ecNumber>
    </recommendedName>
    <alternativeName>
        <fullName evidence="5">tRNA pseudouridine(55) synthase</fullName>
        <shortName evidence="5">Psi55 synthase</shortName>
    </alternativeName>
    <alternativeName>
        <fullName evidence="5">tRNA pseudouridylate synthase</fullName>
    </alternativeName>
    <alternativeName>
        <fullName evidence="5">tRNA-uridine isomerase</fullName>
    </alternativeName>
</protein>
<sequence length="336" mass="36365">MNGFINLYKPADWTSHDCVARLRRLLNTKKIGHGGTLDPKATGVLPVAVGKATRLLQYLPDGKAYQAVVRFGVTTTTDDLEGDIVTQQSAAGLRREDVEAVLPQFLGEIDQTPPIYSAIQVDGKRLYHLARQGKTVKVPTRRVTIRQLKSQYWQPGEQAELTLDIDCGPGTYIRSLARDLGAAMGTGATLANLMRTHSSGFSLADSITLEDIEQALQTGKWELVAAGQAVQHLPAITLPPDLAHRWRMGQKLPISDQMTGEGLDELAAVSKDSPSAPLRILDADTQVFLGVGEIEIGEPTVALSNDQDKPPTLIKILSCKRVYLSQDGPGLTSAPN</sequence>
<feature type="domain" description="tRNA pseudouridylate synthase B C-terminal" evidence="8">
    <location>
        <begin position="174"/>
        <end position="217"/>
    </location>
</feature>
<dbReference type="InterPro" id="IPR014780">
    <property type="entry name" value="tRNA_psdUridine_synth_TruB"/>
</dbReference>
<keyword evidence="4 5" id="KW-0413">Isomerase</keyword>
<feature type="domain" description="tRNA pseudouridine synthase II TruB subfamily 1 C-terminal" evidence="7">
    <location>
        <begin position="234"/>
        <end position="295"/>
    </location>
</feature>
<dbReference type="CDD" id="cd02573">
    <property type="entry name" value="PseudoU_synth_EcTruB"/>
    <property type="match status" value="1"/>
</dbReference>
<dbReference type="PANTHER" id="PTHR13767:SF2">
    <property type="entry name" value="PSEUDOURIDYLATE SYNTHASE TRUB1"/>
    <property type="match status" value="1"/>
</dbReference>
<dbReference type="InterPro" id="IPR032819">
    <property type="entry name" value="TruB_C"/>
</dbReference>
<dbReference type="GO" id="GO:1990481">
    <property type="term" value="P:mRNA pseudouridine synthesis"/>
    <property type="evidence" value="ECO:0007669"/>
    <property type="project" value="TreeGrafter"/>
</dbReference>
<dbReference type="Proteomes" id="UP000249354">
    <property type="component" value="Unassembled WGS sequence"/>
</dbReference>